<dbReference type="RefSeq" id="WP_180849564.1">
    <property type="nucleotide sequence ID" value="NZ_CP047418.1"/>
</dbReference>
<evidence type="ECO:0000313" key="2">
    <source>
        <dbReference type="EMBL" id="QLL77789.1"/>
    </source>
</evidence>
<sequence>MDPQLYVKLSNDSKEFEISTKIPGLRFLSLTDTPIQTNFYQEYSGVDSSMFYYSTTSKNTVTAKFLLRYRNYYHYKALRQKIYQLFMQKHLYRLRTDAERMKVNYVIPTSFDIEPAEPLAKYAQITIAFENPSGYKFSRYRSDEQKDIWDDYPLGWHLPVLTGDAFLFRDNTFSVYNPSDIQIDPYMQKNDLKLKMKFQGGDINVQNETNGSNWTFNDQVTMQDTIVLDGINTYLNGSPASGKTNFGNLVLDPGWNKISVGGAAEMEMIFSFPFVYID</sequence>
<dbReference type="KEGG" id="lsw:GTO87_03725"/>
<organism evidence="2 3">
    <name type="scientific">Ligilactobacillus saerimneri</name>
    <dbReference type="NCBI Taxonomy" id="228229"/>
    <lineage>
        <taxon>Bacteria</taxon>
        <taxon>Bacillati</taxon>
        <taxon>Bacillota</taxon>
        <taxon>Bacilli</taxon>
        <taxon>Lactobacillales</taxon>
        <taxon>Lactobacillaceae</taxon>
        <taxon>Ligilactobacillus</taxon>
    </lineage>
</organism>
<dbReference type="AlphaFoldDB" id="A0A7H9EK65"/>
<proteinExistence type="predicted"/>
<feature type="domain" description="Siphovirus-type tail component RIFT-related" evidence="1">
    <location>
        <begin position="12"/>
        <end position="130"/>
    </location>
</feature>
<protein>
    <submittedName>
        <fullName evidence="2">Phage tail family protein</fullName>
    </submittedName>
</protein>
<evidence type="ECO:0000313" key="3">
    <source>
        <dbReference type="Proteomes" id="UP000510886"/>
    </source>
</evidence>
<gene>
    <name evidence="2" type="ORF">GTO87_03725</name>
</gene>
<dbReference type="Gene3D" id="2.40.30.200">
    <property type="match status" value="1"/>
</dbReference>
<accession>A0A7H9EK65</accession>
<name>A0A7H9EK65_9LACO</name>
<reference evidence="2 3" key="1">
    <citation type="submission" date="2020-01" db="EMBL/GenBank/DDBJ databases">
        <title>Complete and circular genome sequences of six lactobacillus isolates from horses.</title>
        <authorList>
            <person name="Hassan H.M."/>
        </authorList>
    </citation>
    <scope>NUCLEOTIDE SEQUENCE [LARGE SCALE GENOMIC DNA]</scope>
    <source>
        <strain evidence="2 3">1A</strain>
    </source>
</reference>
<dbReference type="Proteomes" id="UP000510886">
    <property type="component" value="Chromosome"/>
</dbReference>
<dbReference type="InterPro" id="IPR008841">
    <property type="entry name" value="Siphovirus-type_tail_N"/>
</dbReference>
<dbReference type="EMBL" id="CP047418">
    <property type="protein sequence ID" value="QLL77789.1"/>
    <property type="molecule type" value="Genomic_DNA"/>
</dbReference>
<evidence type="ECO:0000259" key="1">
    <source>
        <dbReference type="Pfam" id="PF05709"/>
    </source>
</evidence>
<dbReference type="Pfam" id="PF05709">
    <property type="entry name" value="Sipho_tail"/>
    <property type="match status" value="1"/>
</dbReference>